<dbReference type="AlphaFoldDB" id="A0A9N9KMB0"/>
<feature type="region of interest" description="Disordered" evidence="1">
    <location>
        <begin position="51"/>
        <end position="75"/>
    </location>
</feature>
<sequence>MFYSSAEDMRICEYANGHQAILGCIRGSEGLIMEEEKDKWELEWEARRDTRRGRGVSTVSYPATKPEPEPEPERIHTPYSIPHRTAPPAPYDSPPRALRPGARIAIVGYLPGEGQGLGSGNRGLGRQIQGQGLRNFQPSLASPWPLPIFGNIGILKQQLRIDCFSTSYSMSHWDKQEQFGHIDTRTESLLESYCFTVAFGCCGDCSARVQPGATDARRPKGGQMGMRVGHYE</sequence>
<feature type="region of interest" description="Disordered" evidence="1">
    <location>
        <begin position="212"/>
        <end position="232"/>
    </location>
</feature>
<reference evidence="2" key="1">
    <citation type="submission" date="2021-07" db="EMBL/GenBank/DDBJ databases">
        <authorList>
            <person name="Durling M."/>
        </authorList>
    </citation>
    <scope>NUCLEOTIDE SEQUENCE</scope>
</reference>
<organism evidence="2 3">
    <name type="scientific">Hymenoscyphus fraxineus</name>
    <dbReference type="NCBI Taxonomy" id="746836"/>
    <lineage>
        <taxon>Eukaryota</taxon>
        <taxon>Fungi</taxon>
        <taxon>Dikarya</taxon>
        <taxon>Ascomycota</taxon>
        <taxon>Pezizomycotina</taxon>
        <taxon>Leotiomycetes</taxon>
        <taxon>Helotiales</taxon>
        <taxon>Helotiaceae</taxon>
        <taxon>Hymenoscyphus</taxon>
    </lineage>
</organism>
<gene>
    <name evidence="2" type="ORF">HYFRA_00006873</name>
</gene>
<comment type="caution">
    <text evidence="2">The sequence shown here is derived from an EMBL/GenBank/DDBJ whole genome shotgun (WGS) entry which is preliminary data.</text>
</comment>
<evidence type="ECO:0000313" key="3">
    <source>
        <dbReference type="Proteomes" id="UP000696280"/>
    </source>
</evidence>
<feature type="compositionally biased region" description="Basic and acidic residues" evidence="1">
    <location>
        <begin position="66"/>
        <end position="75"/>
    </location>
</feature>
<evidence type="ECO:0000313" key="2">
    <source>
        <dbReference type="EMBL" id="CAG8950380.1"/>
    </source>
</evidence>
<name>A0A9N9KMB0_9HELO</name>
<accession>A0A9N9KMB0</accession>
<proteinExistence type="predicted"/>
<keyword evidence="3" id="KW-1185">Reference proteome</keyword>
<protein>
    <submittedName>
        <fullName evidence="2">Uncharacterized protein</fullName>
    </submittedName>
</protein>
<dbReference type="Proteomes" id="UP000696280">
    <property type="component" value="Unassembled WGS sequence"/>
</dbReference>
<evidence type="ECO:0000256" key="1">
    <source>
        <dbReference type="SAM" id="MobiDB-lite"/>
    </source>
</evidence>
<dbReference type="EMBL" id="CAJVRL010000037">
    <property type="protein sequence ID" value="CAG8950380.1"/>
    <property type="molecule type" value="Genomic_DNA"/>
</dbReference>